<accession>A0A067KMH1</accession>
<proteinExistence type="predicted"/>
<gene>
    <name evidence="1" type="ORF">JCGZ_06756</name>
</gene>
<protein>
    <submittedName>
        <fullName evidence="1">Uncharacterized protein</fullName>
    </submittedName>
</protein>
<organism evidence="1 2">
    <name type="scientific">Jatropha curcas</name>
    <name type="common">Barbados nut</name>
    <dbReference type="NCBI Taxonomy" id="180498"/>
    <lineage>
        <taxon>Eukaryota</taxon>
        <taxon>Viridiplantae</taxon>
        <taxon>Streptophyta</taxon>
        <taxon>Embryophyta</taxon>
        <taxon>Tracheophyta</taxon>
        <taxon>Spermatophyta</taxon>
        <taxon>Magnoliopsida</taxon>
        <taxon>eudicotyledons</taxon>
        <taxon>Gunneridae</taxon>
        <taxon>Pentapetalae</taxon>
        <taxon>rosids</taxon>
        <taxon>fabids</taxon>
        <taxon>Malpighiales</taxon>
        <taxon>Euphorbiaceae</taxon>
        <taxon>Crotonoideae</taxon>
        <taxon>Jatropheae</taxon>
        <taxon>Jatropha</taxon>
    </lineage>
</organism>
<keyword evidence="2" id="KW-1185">Reference proteome</keyword>
<name>A0A067KMH1_JATCU</name>
<sequence length="55" mass="6195">MNAEFIKEWLFIVKVRAPEDVIGPPPIGLTPYEPVGAEPISMERNEILEFKGLRG</sequence>
<reference evidence="1 2" key="1">
    <citation type="journal article" date="2014" name="PLoS ONE">
        <title>Global Analysis of Gene Expression Profiles in Physic Nut (Jatropha curcas L.) Seedlings Exposed to Salt Stress.</title>
        <authorList>
            <person name="Zhang L."/>
            <person name="Zhang C."/>
            <person name="Wu P."/>
            <person name="Chen Y."/>
            <person name="Li M."/>
            <person name="Jiang H."/>
            <person name="Wu G."/>
        </authorList>
    </citation>
    <scope>NUCLEOTIDE SEQUENCE [LARGE SCALE GENOMIC DNA]</scope>
    <source>
        <strain evidence="2">cv. GZQX0401</strain>
        <tissue evidence="1">Young leaves</tissue>
    </source>
</reference>
<dbReference type="Proteomes" id="UP000027138">
    <property type="component" value="Unassembled WGS sequence"/>
</dbReference>
<evidence type="ECO:0000313" key="1">
    <source>
        <dbReference type="EMBL" id="KDP37302.1"/>
    </source>
</evidence>
<dbReference type="AlphaFoldDB" id="A0A067KMH1"/>
<evidence type="ECO:0000313" key="2">
    <source>
        <dbReference type="Proteomes" id="UP000027138"/>
    </source>
</evidence>
<dbReference type="EMBL" id="KK914408">
    <property type="protein sequence ID" value="KDP37302.1"/>
    <property type="molecule type" value="Genomic_DNA"/>
</dbReference>